<proteinExistence type="predicted"/>
<accession>A0A8R1Y0V0</accession>
<name>A0A8R1Y0V0_ONCVO</name>
<keyword evidence="2" id="KW-1185">Reference proteome</keyword>
<evidence type="ECO:0000313" key="1">
    <source>
        <dbReference type="EnsemblMetazoa" id="OVOC7850.1"/>
    </source>
</evidence>
<sequence>MIVLSMISDIIFTMCCVQKFTQSDLLENWEISILFILNKGKISEPIMIVATNGVSSRNDFIKYFIKKMIYRLGDYVITLYNHRIKSHNSVSFMLDCFHISI</sequence>
<organism evidence="1 2">
    <name type="scientific">Onchocerca volvulus</name>
    <dbReference type="NCBI Taxonomy" id="6282"/>
    <lineage>
        <taxon>Eukaryota</taxon>
        <taxon>Metazoa</taxon>
        <taxon>Ecdysozoa</taxon>
        <taxon>Nematoda</taxon>
        <taxon>Chromadorea</taxon>
        <taxon>Rhabditida</taxon>
        <taxon>Spirurina</taxon>
        <taxon>Spiruromorpha</taxon>
        <taxon>Filarioidea</taxon>
        <taxon>Onchocercidae</taxon>
        <taxon>Onchocerca</taxon>
    </lineage>
</organism>
<dbReference type="EnsemblMetazoa" id="OVOC7850.1">
    <property type="protein sequence ID" value="OVOC7850.1"/>
    <property type="gene ID" value="WBGene00244659"/>
</dbReference>
<reference evidence="1" key="2">
    <citation type="submission" date="2022-06" db="UniProtKB">
        <authorList>
            <consortium name="EnsemblMetazoa"/>
        </authorList>
    </citation>
    <scope>IDENTIFICATION</scope>
</reference>
<protein>
    <submittedName>
        <fullName evidence="1">Uncharacterized protein</fullName>
    </submittedName>
</protein>
<evidence type="ECO:0000313" key="2">
    <source>
        <dbReference type="Proteomes" id="UP000024404"/>
    </source>
</evidence>
<dbReference type="Proteomes" id="UP000024404">
    <property type="component" value="Unassembled WGS sequence"/>
</dbReference>
<dbReference type="EMBL" id="CMVM020000234">
    <property type="status" value="NOT_ANNOTATED_CDS"/>
    <property type="molecule type" value="Genomic_DNA"/>
</dbReference>
<reference evidence="2" key="1">
    <citation type="submission" date="2013-10" db="EMBL/GenBank/DDBJ databases">
        <title>Genome sequencing of Onchocerca volvulus.</title>
        <authorList>
            <person name="Cotton J."/>
            <person name="Tsai J."/>
            <person name="Stanley E."/>
            <person name="Tracey A."/>
            <person name="Holroyd N."/>
            <person name="Lustigman S."/>
            <person name="Berriman M."/>
        </authorList>
    </citation>
    <scope>NUCLEOTIDE SEQUENCE</scope>
</reference>
<dbReference type="AlphaFoldDB" id="A0A8R1Y0V0"/>